<evidence type="ECO:0000313" key="9">
    <source>
        <dbReference type="EMBL" id="TQM76501.1"/>
    </source>
</evidence>
<evidence type="ECO:0000256" key="4">
    <source>
        <dbReference type="ARBA" id="ARBA00022692"/>
    </source>
</evidence>
<dbReference type="PANTHER" id="PTHR30353">
    <property type="entry name" value="INNER MEMBRANE PROTEIN DEDA-RELATED"/>
    <property type="match status" value="1"/>
</dbReference>
<comment type="subcellular location">
    <subcellularLocation>
        <location evidence="1 7">Cell membrane</location>
        <topology evidence="1 7">Multi-pass membrane protein</topology>
    </subcellularLocation>
</comment>
<evidence type="ECO:0000256" key="6">
    <source>
        <dbReference type="ARBA" id="ARBA00023136"/>
    </source>
</evidence>
<keyword evidence="5 7" id="KW-1133">Transmembrane helix</keyword>
<dbReference type="PANTHER" id="PTHR30353:SF0">
    <property type="entry name" value="TRANSMEMBRANE PROTEIN"/>
    <property type="match status" value="1"/>
</dbReference>
<feature type="transmembrane region" description="Helical" evidence="7">
    <location>
        <begin position="170"/>
        <end position="188"/>
    </location>
</feature>
<proteinExistence type="inferred from homology"/>
<dbReference type="OrthoDB" id="162303at2"/>
<gene>
    <name evidence="9" type="ORF">FHX40_3244</name>
</gene>
<keyword evidence="10" id="KW-1185">Reference proteome</keyword>
<evidence type="ECO:0000259" key="8">
    <source>
        <dbReference type="Pfam" id="PF09335"/>
    </source>
</evidence>
<feature type="transmembrane region" description="Helical" evidence="7">
    <location>
        <begin position="12"/>
        <end position="36"/>
    </location>
</feature>
<evidence type="ECO:0000256" key="7">
    <source>
        <dbReference type="RuleBase" id="RU367016"/>
    </source>
</evidence>
<feature type="domain" description="VTT" evidence="8">
    <location>
        <begin position="35"/>
        <end position="157"/>
    </location>
</feature>
<sequence>MSQAILDFLHQAIASPWLYVAIFAIAVVDAFFPAVPSETAVITAGVFAASTGTPEVPLVIAVAAVGAFLGDHISYLLGRSSIGRLRRRGRAQAVFDWADRALRERGGLVLVIARYIPGGRTATTITAGAVSYSRRRFAFFDAIAAISWGCYAVAIGYVGGAAFENDPIRGLLLGFAIAIGVTIVVEVVRYVRRRRTRRAAAAARNADEMEEPAKLATGVSAE</sequence>
<evidence type="ECO:0000256" key="3">
    <source>
        <dbReference type="ARBA" id="ARBA00022475"/>
    </source>
</evidence>
<dbReference type="InterPro" id="IPR032816">
    <property type="entry name" value="VTT_dom"/>
</dbReference>
<feature type="transmembrane region" description="Helical" evidence="7">
    <location>
        <begin position="56"/>
        <end position="78"/>
    </location>
</feature>
<dbReference type="InterPro" id="IPR032818">
    <property type="entry name" value="DedA-like"/>
</dbReference>
<reference evidence="9 10" key="1">
    <citation type="submission" date="2019-06" db="EMBL/GenBank/DDBJ databases">
        <title>Sequencing the genomes of 1000 actinobacteria strains.</title>
        <authorList>
            <person name="Klenk H.-P."/>
        </authorList>
    </citation>
    <scope>NUCLEOTIDE SEQUENCE [LARGE SCALE GENOMIC DNA]</scope>
    <source>
        <strain evidence="9 10">DSM 43186</strain>
    </source>
</reference>
<evidence type="ECO:0000313" key="10">
    <source>
        <dbReference type="Proteomes" id="UP000319213"/>
    </source>
</evidence>
<organism evidence="9 10">
    <name type="scientific">Thermopolyspora flexuosa</name>
    <dbReference type="NCBI Taxonomy" id="103836"/>
    <lineage>
        <taxon>Bacteria</taxon>
        <taxon>Bacillati</taxon>
        <taxon>Actinomycetota</taxon>
        <taxon>Actinomycetes</taxon>
        <taxon>Streptosporangiales</taxon>
        <taxon>Streptosporangiaceae</taxon>
        <taxon>Thermopolyspora</taxon>
    </lineage>
</organism>
<keyword evidence="6 7" id="KW-0472">Membrane</keyword>
<dbReference type="EMBL" id="VFPQ01000001">
    <property type="protein sequence ID" value="TQM76501.1"/>
    <property type="molecule type" value="Genomic_DNA"/>
</dbReference>
<dbReference type="RefSeq" id="WP_142260377.1">
    <property type="nucleotide sequence ID" value="NZ_BMPV01000005.1"/>
</dbReference>
<evidence type="ECO:0000256" key="2">
    <source>
        <dbReference type="ARBA" id="ARBA00010792"/>
    </source>
</evidence>
<protein>
    <submittedName>
        <fullName evidence="9">Membrane protein DedA with SNARE-associated domain</fullName>
    </submittedName>
</protein>
<evidence type="ECO:0000256" key="5">
    <source>
        <dbReference type="ARBA" id="ARBA00022989"/>
    </source>
</evidence>
<name>A0A543J104_9ACTN</name>
<dbReference type="AlphaFoldDB" id="A0A543J104"/>
<dbReference type="Proteomes" id="UP000319213">
    <property type="component" value="Unassembled WGS sequence"/>
</dbReference>
<comment type="caution">
    <text evidence="9">The sequence shown here is derived from an EMBL/GenBank/DDBJ whole genome shotgun (WGS) entry which is preliminary data.</text>
</comment>
<comment type="similarity">
    <text evidence="2 7">Belongs to the DedA family.</text>
</comment>
<dbReference type="GO" id="GO:0005886">
    <property type="term" value="C:plasma membrane"/>
    <property type="evidence" value="ECO:0007669"/>
    <property type="project" value="UniProtKB-SubCell"/>
</dbReference>
<dbReference type="Pfam" id="PF09335">
    <property type="entry name" value="VTT_dom"/>
    <property type="match status" value="1"/>
</dbReference>
<keyword evidence="3 7" id="KW-1003">Cell membrane</keyword>
<feature type="transmembrane region" description="Helical" evidence="7">
    <location>
        <begin position="137"/>
        <end position="158"/>
    </location>
</feature>
<keyword evidence="4 7" id="KW-0812">Transmembrane</keyword>
<accession>A0A543J104</accession>
<evidence type="ECO:0000256" key="1">
    <source>
        <dbReference type="ARBA" id="ARBA00004651"/>
    </source>
</evidence>